<dbReference type="EMBL" id="PJND01000007">
    <property type="protein sequence ID" value="PKW29955.1"/>
    <property type="molecule type" value="Genomic_DNA"/>
</dbReference>
<dbReference type="Pfam" id="PF08818">
    <property type="entry name" value="DUF1801"/>
    <property type="match status" value="1"/>
</dbReference>
<comment type="caution">
    <text evidence="3">The sequence shown here is derived from an EMBL/GenBank/DDBJ whole genome shotgun (WGS) entry which is preliminary data.</text>
</comment>
<dbReference type="RefSeq" id="WP_101471706.1">
    <property type="nucleotide sequence ID" value="NZ_JAPJOL010000040.1"/>
</dbReference>
<evidence type="ECO:0000313" key="4">
    <source>
        <dbReference type="Proteomes" id="UP000233767"/>
    </source>
</evidence>
<evidence type="ECO:0000313" key="5">
    <source>
        <dbReference type="Proteomes" id="UP000275027"/>
    </source>
</evidence>
<feature type="domain" description="YdhG-like" evidence="1">
    <location>
        <begin position="20"/>
        <end position="110"/>
    </location>
</feature>
<evidence type="ECO:0000313" key="2">
    <source>
        <dbReference type="EMBL" id="PKW29955.1"/>
    </source>
</evidence>
<accession>A0A497U5X5</accession>
<evidence type="ECO:0000313" key="3">
    <source>
        <dbReference type="EMBL" id="RLJ24295.1"/>
    </source>
</evidence>
<dbReference type="SUPFAM" id="SSF159888">
    <property type="entry name" value="YdhG-like"/>
    <property type="match status" value="1"/>
</dbReference>
<dbReference type="InterPro" id="IPR014922">
    <property type="entry name" value="YdhG-like"/>
</dbReference>
<organism evidence="3 5">
    <name type="scientific">Flavobacterium lindanitolerans</name>
    <dbReference type="NCBI Taxonomy" id="428988"/>
    <lineage>
        <taxon>Bacteria</taxon>
        <taxon>Pseudomonadati</taxon>
        <taxon>Bacteroidota</taxon>
        <taxon>Flavobacteriia</taxon>
        <taxon>Flavobacteriales</taxon>
        <taxon>Flavobacteriaceae</taxon>
        <taxon>Flavobacterium</taxon>
    </lineage>
</organism>
<keyword evidence="4" id="KW-1185">Reference proteome</keyword>
<proteinExistence type="predicted"/>
<gene>
    <name evidence="2" type="ORF">B0G92_1603</name>
    <name evidence="3" type="ORF">CLV50_2175</name>
</gene>
<evidence type="ECO:0000259" key="1">
    <source>
        <dbReference type="Pfam" id="PF08818"/>
    </source>
</evidence>
<dbReference type="Proteomes" id="UP000233767">
    <property type="component" value="Unassembled WGS sequence"/>
</dbReference>
<dbReference type="Gene3D" id="3.90.1150.200">
    <property type="match status" value="1"/>
</dbReference>
<sequence length="119" mass="13482">MTAKPDNIDEYIATFPHDVQKILEEVRSTIQKAAPEATEAIKYAIPTFVLNGNLVHFAAFKNHIGFYPAPEGMEEFDRELTAYKKGKGSVQFPFDQPIPLDLIARITAFRVKQNSEKKK</sequence>
<reference evidence="3 5" key="2">
    <citation type="submission" date="2018-10" db="EMBL/GenBank/DDBJ databases">
        <title>Genomic Encyclopedia of Archaeal and Bacterial Type Strains, Phase II (KMG-II): from individual species to whole genera.</title>
        <authorList>
            <person name="Goeker M."/>
        </authorList>
    </citation>
    <scope>NUCLEOTIDE SEQUENCE [LARGE SCALE GENOMIC DNA]</scope>
    <source>
        <strain evidence="3 5">DSM 21886</strain>
    </source>
</reference>
<dbReference type="Proteomes" id="UP000275027">
    <property type="component" value="Unassembled WGS sequence"/>
</dbReference>
<name>A0A497U5X5_9FLAO</name>
<reference evidence="2 4" key="1">
    <citation type="submission" date="2017-12" db="EMBL/GenBank/DDBJ databases">
        <title>Genomic Encyclopedia of Type Strains, Phase III (KMG-III): the genomes of soil and plant-associated and newly described type strains.</title>
        <authorList>
            <person name="Whitman W."/>
        </authorList>
    </citation>
    <scope>NUCLEOTIDE SEQUENCE [LARGE SCALE GENOMIC DNA]</scope>
    <source>
        <strain evidence="2 4">IP-10</strain>
    </source>
</reference>
<dbReference type="EMBL" id="RCCB01000012">
    <property type="protein sequence ID" value="RLJ24295.1"/>
    <property type="molecule type" value="Genomic_DNA"/>
</dbReference>
<protein>
    <submittedName>
        <fullName evidence="3">Uncharacterized protein YdhG (YjbR/CyaY superfamily)</fullName>
    </submittedName>
</protein>
<dbReference type="AlphaFoldDB" id="A0A497U5X5"/>